<dbReference type="Proteomes" id="UP001439008">
    <property type="component" value="Unassembled WGS sequence"/>
</dbReference>
<name>A0ABV2AT60_9EUKA</name>
<sequence>MASIDFDIRIDVSPVDPYSKVSQEISLDRLLERQLITFEEYVDALDDTSSVPKAKLEEILARRELQMQEQQAMEQEAMMQEQATMEQDESMAAQQRIDEAMGQGGTQNAMQ</sequence>
<dbReference type="EMBL" id="JBDODL010003145">
    <property type="protein sequence ID" value="MES1922583.1"/>
    <property type="molecule type" value="Genomic_DNA"/>
</dbReference>
<organism evidence="2 3">
    <name type="scientific">Bonamia ostreae</name>
    <dbReference type="NCBI Taxonomy" id="126728"/>
    <lineage>
        <taxon>Eukaryota</taxon>
        <taxon>Sar</taxon>
        <taxon>Rhizaria</taxon>
        <taxon>Endomyxa</taxon>
        <taxon>Ascetosporea</taxon>
        <taxon>Haplosporida</taxon>
        <taxon>Bonamia</taxon>
    </lineage>
</organism>
<protein>
    <submittedName>
        <fullName evidence="2">Uncharacterized protein</fullName>
    </submittedName>
</protein>
<proteinExistence type="predicted"/>
<evidence type="ECO:0000313" key="2">
    <source>
        <dbReference type="EMBL" id="MES1922583.1"/>
    </source>
</evidence>
<comment type="caution">
    <text evidence="2">The sequence shown here is derived from an EMBL/GenBank/DDBJ whole genome shotgun (WGS) entry which is preliminary data.</text>
</comment>
<evidence type="ECO:0000256" key="1">
    <source>
        <dbReference type="SAM" id="MobiDB-lite"/>
    </source>
</evidence>
<evidence type="ECO:0000313" key="3">
    <source>
        <dbReference type="Proteomes" id="UP001439008"/>
    </source>
</evidence>
<gene>
    <name evidence="2" type="ORF">MHBO_004097</name>
</gene>
<reference evidence="2 3" key="1">
    <citation type="journal article" date="2024" name="BMC Biol.">
        <title>Comparative genomics of Ascetosporea gives new insight into the evolutionary basis for animal parasitism in Rhizaria.</title>
        <authorList>
            <person name="Hiltunen Thoren M."/>
            <person name="Onut-Brannstrom I."/>
            <person name="Alfjorden A."/>
            <person name="Peckova H."/>
            <person name="Swords F."/>
            <person name="Hooper C."/>
            <person name="Holzer A.S."/>
            <person name="Bass D."/>
            <person name="Burki F."/>
        </authorList>
    </citation>
    <scope>NUCLEOTIDE SEQUENCE [LARGE SCALE GENOMIC DNA]</scope>
    <source>
        <strain evidence="2">20-A016</strain>
    </source>
</reference>
<feature type="compositionally biased region" description="Low complexity" evidence="1">
    <location>
        <begin position="67"/>
        <end position="85"/>
    </location>
</feature>
<keyword evidence="3" id="KW-1185">Reference proteome</keyword>
<feature type="region of interest" description="Disordered" evidence="1">
    <location>
        <begin position="67"/>
        <end position="111"/>
    </location>
</feature>
<accession>A0ABV2AT60</accession>